<organism evidence="1 2">
    <name type="scientific">Dictyostelium purpureum</name>
    <name type="common">Slime mold</name>
    <dbReference type="NCBI Taxonomy" id="5786"/>
    <lineage>
        <taxon>Eukaryota</taxon>
        <taxon>Amoebozoa</taxon>
        <taxon>Evosea</taxon>
        <taxon>Eumycetozoa</taxon>
        <taxon>Dictyostelia</taxon>
        <taxon>Dictyosteliales</taxon>
        <taxon>Dictyosteliaceae</taxon>
        <taxon>Dictyostelium</taxon>
    </lineage>
</organism>
<dbReference type="Proteomes" id="UP000001064">
    <property type="component" value="Unassembled WGS sequence"/>
</dbReference>
<evidence type="ECO:0000313" key="1">
    <source>
        <dbReference type="EMBL" id="EGC39140.1"/>
    </source>
</evidence>
<feature type="non-terminal residue" evidence="1">
    <location>
        <position position="53"/>
    </location>
</feature>
<evidence type="ECO:0000313" key="2">
    <source>
        <dbReference type="Proteomes" id="UP000001064"/>
    </source>
</evidence>
<protein>
    <submittedName>
        <fullName evidence="1">Uncharacterized protein</fullName>
    </submittedName>
</protein>
<dbReference type="VEuPathDB" id="AmoebaDB:DICPUDRAFT_71601"/>
<name>F0ZA52_DICPU</name>
<accession>F0ZA52</accession>
<dbReference type="EMBL" id="GL870962">
    <property type="protein sequence ID" value="EGC39140.1"/>
    <property type="molecule type" value="Genomic_DNA"/>
</dbReference>
<keyword evidence="2" id="KW-1185">Reference proteome</keyword>
<proteinExistence type="predicted"/>
<reference evidence="2" key="1">
    <citation type="journal article" date="2011" name="Genome Biol.">
        <title>Comparative genomics of the social amoebae Dictyostelium discoideum and Dictyostelium purpureum.</title>
        <authorList>
            <consortium name="US DOE Joint Genome Institute (JGI-PGF)"/>
            <person name="Sucgang R."/>
            <person name="Kuo A."/>
            <person name="Tian X."/>
            <person name="Salerno W."/>
            <person name="Parikh A."/>
            <person name="Feasley C.L."/>
            <person name="Dalin E."/>
            <person name="Tu H."/>
            <person name="Huang E."/>
            <person name="Barry K."/>
            <person name="Lindquist E."/>
            <person name="Shapiro H."/>
            <person name="Bruce D."/>
            <person name="Schmutz J."/>
            <person name="Salamov A."/>
            <person name="Fey P."/>
            <person name="Gaudet P."/>
            <person name="Anjard C."/>
            <person name="Babu M.M."/>
            <person name="Basu S."/>
            <person name="Bushmanova Y."/>
            <person name="van der Wel H."/>
            <person name="Katoh-Kurasawa M."/>
            <person name="Dinh C."/>
            <person name="Coutinho P.M."/>
            <person name="Saito T."/>
            <person name="Elias M."/>
            <person name="Schaap P."/>
            <person name="Kay R.R."/>
            <person name="Henrissat B."/>
            <person name="Eichinger L."/>
            <person name="Rivero F."/>
            <person name="Putnam N.H."/>
            <person name="West C.M."/>
            <person name="Loomis W.F."/>
            <person name="Chisholm R.L."/>
            <person name="Shaulsky G."/>
            <person name="Strassmann J.E."/>
            <person name="Queller D.C."/>
            <person name="Kuspa A."/>
            <person name="Grigoriev I.V."/>
        </authorList>
    </citation>
    <scope>NUCLEOTIDE SEQUENCE [LARGE SCALE GENOMIC DNA]</scope>
    <source>
        <strain evidence="2">QSDP1</strain>
    </source>
</reference>
<dbReference type="KEGG" id="dpp:DICPUDRAFT_71601"/>
<dbReference type="eggNOG" id="ENOG502RIK7">
    <property type="taxonomic scope" value="Eukaryota"/>
</dbReference>
<sequence>MGFVFPPPRYPCSKYDIRGCHITKRCKASDCDDSRRIYFDVSRSNVFTIYQSL</sequence>
<dbReference type="InParanoid" id="F0ZA52"/>
<dbReference type="RefSeq" id="XP_003284286.1">
    <property type="nucleotide sequence ID" value="XM_003284238.1"/>
</dbReference>
<dbReference type="GeneID" id="10510227"/>
<dbReference type="AlphaFoldDB" id="F0ZA52"/>
<gene>
    <name evidence="1" type="ORF">DICPUDRAFT_71601</name>
</gene>